<accession>A0AA40G7Z8</accession>
<comment type="caution">
    <text evidence="2">The sequence shown here is derived from an EMBL/GenBank/DDBJ whole genome shotgun (WGS) entry which is preliminary data.</text>
</comment>
<organism evidence="2 3">
    <name type="scientific">Melipona bicolor</name>
    <dbReference type="NCBI Taxonomy" id="60889"/>
    <lineage>
        <taxon>Eukaryota</taxon>
        <taxon>Metazoa</taxon>
        <taxon>Ecdysozoa</taxon>
        <taxon>Arthropoda</taxon>
        <taxon>Hexapoda</taxon>
        <taxon>Insecta</taxon>
        <taxon>Pterygota</taxon>
        <taxon>Neoptera</taxon>
        <taxon>Endopterygota</taxon>
        <taxon>Hymenoptera</taxon>
        <taxon>Apocrita</taxon>
        <taxon>Aculeata</taxon>
        <taxon>Apoidea</taxon>
        <taxon>Anthophila</taxon>
        <taxon>Apidae</taxon>
        <taxon>Melipona</taxon>
    </lineage>
</organism>
<gene>
    <name evidence="2" type="ORF">K0M31_016501</name>
</gene>
<evidence type="ECO:0000313" key="3">
    <source>
        <dbReference type="Proteomes" id="UP001177670"/>
    </source>
</evidence>
<reference evidence="2" key="1">
    <citation type="submission" date="2021-10" db="EMBL/GenBank/DDBJ databases">
        <title>Melipona bicolor Genome sequencing and assembly.</title>
        <authorList>
            <person name="Araujo N.S."/>
            <person name="Arias M.C."/>
        </authorList>
    </citation>
    <scope>NUCLEOTIDE SEQUENCE</scope>
    <source>
        <strain evidence="2">USP_2M_L1-L4_2017</strain>
        <tissue evidence="2">Whole body</tissue>
    </source>
</reference>
<feature type="compositionally biased region" description="Acidic residues" evidence="1">
    <location>
        <begin position="54"/>
        <end position="90"/>
    </location>
</feature>
<proteinExistence type="predicted"/>
<dbReference type="Proteomes" id="UP001177670">
    <property type="component" value="Unassembled WGS sequence"/>
</dbReference>
<feature type="compositionally biased region" description="Basic and acidic residues" evidence="1">
    <location>
        <begin position="40"/>
        <end position="53"/>
    </location>
</feature>
<sequence length="90" mass="10702">MEEERRRRETVHQRHTVAAEGREVGTKTGAMGWVESTEEEKERGERVTFGDREKEEEDEEEEEEEEEEVVDEEEEEEEVEEEQGEESEAE</sequence>
<name>A0AA40G7Z8_9HYME</name>
<feature type="compositionally biased region" description="Basic and acidic residues" evidence="1">
    <location>
        <begin position="1"/>
        <end position="12"/>
    </location>
</feature>
<protein>
    <submittedName>
        <fullName evidence="2">Uncharacterized protein</fullName>
    </submittedName>
</protein>
<evidence type="ECO:0000256" key="1">
    <source>
        <dbReference type="SAM" id="MobiDB-lite"/>
    </source>
</evidence>
<dbReference type="AlphaFoldDB" id="A0AA40G7Z8"/>
<keyword evidence="3" id="KW-1185">Reference proteome</keyword>
<feature type="region of interest" description="Disordered" evidence="1">
    <location>
        <begin position="1"/>
        <end position="90"/>
    </location>
</feature>
<dbReference type="EMBL" id="JAHYIQ010000005">
    <property type="protein sequence ID" value="KAK1132393.1"/>
    <property type="molecule type" value="Genomic_DNA"/>
</dbReference>
<evidence type="ECO:0000313" key="2">
    <source>
        <dbReference type="EMBL" id="KAK1132393.1"/>
    </source>
</evidence>